<dbReference type="OrthoDB" id="9808735at2"/>
<keyword evidence="3" id="KW-1185">Reference proteome</keyword>
<evidence type="ECO:0000313" key="3">
    <source>
        <dbReference type="Proteomes" id="UP000184109"/>
    </source>
</evidence>
<organism evidence="2 3">
    <name type="scientific">Wenyingzhuangia marina</name>
    <dbReference type="NCBI Taxonomy" id="1195760"/>
    <lineage>
        <taxon>Bacteria</taxon>
        <taxon>Pseudomonadati</taxon>
        <taxon>Bacteroidota</taxon>
        <taxon>Flavobacteriia</taxon>
        <taxon>Flavobacteriales</taxon>
        <taxon>Flavobacteriaceae</taxon>
        <taxon>Wenyingzhuangia</taxon>
    </lineage>
</organism>
<keyword evidence="2" id="KW-0808">Transferase</keyword>
<dbReference type="InterPro" id="IPR001763">
    <property type="entry name" value="Rhodanese-like_dom"/>
</dbReference>
<dbReference type="Pfam" id="PF00581">
    <property type="entry name" value="Rhodanese"/>
    <property type="match status" value="1"/>
</dbReference>
<feature type="domain" description="Rhodanese" evidence="1">
    <location>
        <begin position="39"/>
        <end position="125"/>
    </location>
</feature>
<sequence>MILNILIIAVLGWFVFNFFGNQKLKGNRLEVADFNEAIQVKNVQLIDVRTPSEFKSGHIKGAKNIDVFSSEFKQKINTLDKSKPTYIYCRSGQRSQKALKIMLKDGFENIYDLKGGYMTWKSNQN</sequence>
<evidence type="ECO:0000259" key="1">
    <source>
        <dbReference type="PROSITE" id="PS50206"/>
    </source>
</evidence>
<dbReference type="Proteomes" id="UP000184109">
    <property type="component" value="Unassembled WGS sequence"/>
</dbReference>
<dbReference type="InterPro" id="IPR036873">
    <property type="entry name" value="Rhodanese-like_dom_sf"/>
</dbReference>
<dbReference type="AlphaFoldDB" id="A0A1M5UMR1"/>
<gene>
    <name evidence="2" type="ORF">SAMN05444281_1359</name>
</gene>
<protein>
    <submittedName>
        <fullName evidence="2">Rhodanese-related sulfurtransferase</fullName>
    </submittedName>
</protein>
<name>A0A1M5UMR1_9FLAO</name>
<accession>A0A1M5UMR1</accession>
<dbReference type="Gene3D" id="3.40.250.10">
    <property type="entry name" value="Rhodanese-like domain"/>
    <property type="match status" value="1"/>
</dbReference>
<dbReference type="STRING" id="1195760.SAMN05444281_1359"/>
<dbReference type="RefSeq" id="WP_084730211.1">
    <property type="nucleotide sequence ID" value="NZ_BMEN01000002.1"/>
</dbReference>
<dbReference type="PANTHER" id="PTHR43031">
    <property type="entry name" value="FAD-DEPENDENT OXIDOREDUCTASE"/>
    <property type="match status" value="1"/>
</dbReference>
<dbReference type="EMBL" id="FQXQ01000002">
    <property type="protein sequence ID" value="SHH64237.1"/>
    <property type="molecule type" value="Genomic_DNA"/>
</dbReference>
<dbReference type="SMART" id="SM00450">
    <property type="entry name" value="RHOD"/>
    <property type="match status" value="1"/>
</dbReference>
<dbReference type="SUPFAM" id="SSF52821">
    <property type="entry name" value="Rhodanese/Cell cycle control phosphatase"/>
    <property type="match status" value="1"/>
</dbReference>
<dbReference type="PROSITE" id="PS50206">
    <property type="entry name" value="RHODANESE_3"/>
    <property type="match status" value="1"/>
</dbReference>
<dbReference type="CDD" id="cd00158">
    <property type="entry name" value="RHOD"/>
    <property type="match status" value="1"/>
</dbReference>
<proteinExistence type="predicted"/>
<dbReference type="PANTHER" id="PTHR43031:SF18">
    <property type="entry name" value="RHODANESE-RELATED SULFURTRANSFERASES"/>
    <property type="match status" value="1"/>
</dbReference>
<dbReference type="GO" id="GO:0016740">
    <property type="term" value="F:transferase activity"/>
    <property type="evidence" value="ECO:0007669"/>
    <property type="project" value="UniProtKB-KW"/>
</dbReference>
<dbReference type="InterPro" id="IPR050229">
    <property type="entry name" value="GlpE_sulfurtransferase"/>
</dbReference>
<reference evidence="3" key="1">
    <citation type="submission" date="2016-11" db="EMBL/GenBank/DDBJ databases">
        <authorList>
            <person name="Varghese N."/>
            <person name="Submissions S."/>
        </authorList>
    </citation>
    <scope>NUCLEOTIDE SEQUENCE [LARGE SCALE GENOMIC DNA]</scope>
    <source>
        <strain evidence="3">DSM 100572</strain>
    </source>
</reference>
<evidence type="ECO:0000313" key="2">
    <source>
        <dbReference type="EMBL" id="SHH64237.1"/>
    </source>
</evidence>